<comment type="caution">
    <text evidence="1">The sequence shown here is derived from an EMBL/GenBank/DDBJ whole genome shotgun (WGS) entry which is preliminary data.</text>
</comment>
<dbReference type="EMBL" id="CBSX010000158">
    <property type="protein sequence ID" value="CDH06721.1"/>
    <property type="molecule type" value="Genomic_DNA"/>
</dbReference>
<dbReference type="Gene3D" id="1.10.3600.10">
    <property type="entry name" value="Putative bacterial toxin ydaT"/>
    <property type="match status" value="1"/>
</dbReference>
<accession>A0A077PAL3</accession>
<proteinExistence type="predicted"/>
<dbReference type="Pfam" id="PF06254">
    <property type="entry name" value="YdaT_toxin"/>
    <property type="match status" value="1"/>
</dbReference>
<evidence type="ECO:0000313" key="1">
    <source>
        <dbReference type="EMBL" id="CDH06721.1"/>
    </source>
</evidence>
<reference evidence="1" key="1">
    <citation type="submission" date="2013-07" db="EMBL/GenBank/DDBJ databases">
        <title>Sub-species coevolution in mutualistic symbiosis.</title>
        <authorList>
            <person name="Murfin K."/>
            <person name="Klassen J."/>
            <person name="Lee M."/>
            <person name="Forst S."/>
            <person name="Stock P."/>
            <person name="Goodrich-Blair H."/>
        </authorList>
    </citation>
    <scope>NUCLEOTIDE SEQUENCE [LARGE SCALE GENOMIC DNA]</scope>
    <source>
        <strain evidence="1">Oregonense</strain>
    </source>
</reference>
<dbReference type="RefSeq" id="WP_038258083.1">
    <property type="nucleotide sequence ID" value="NZ_CAWLUU010000210.1"/>
</dbReference>
<protein>
    <submittedName>
        <fullName evidence="1">Uncharacterized protein</fullName>
    </submittedName>
</protein>
<dbReference type="AlphaFoldDB" id="A0A077PAL3"/>
<organism evidence="1 2">
    <name type="scientific">Xenorhabdus bovienii str. oregonense</name>
    <dbReference type="NCBI Taxonomy" id="1398202"/>
    <lineage>
        <taxon>Bacteria</taxon>
        <taxon>Pseudomonadati</taxon>
        <taxon>Pseudomonadota</taxon>
        <taxon>Gammaproteobacteria</taxon>
        <taxon>Enterobacterales</taxon>
        <taxon>Morganellaceae</taxon>
        <taxon>Xenorhabdus</taxon>
    </lineage>
</organism>
<sequence>MEQNISVLKAEVEAWAIERGQEHVAIEVSRMYFLLCHGRSQSRLHQIEDGMGKANWKAINNNRQQIFRWLRSDSNAAQRKISELLPAIEAALPAERRARLTSADNLNYLASVAIREFAAAMSETLLGGRDMSHRIAIAVSALNAINPRLTNVH</sequence>
<dbReference type="Proteomes" id="UP000028483">
    <property type="component" value="Unassembled WGS sequence"/>
</dbReference>
<name>A0A077PAL3_XENBV</name>
<dbReference type="HOGENOM" id="CLU_122394_0_0_6"/>
<evidence type="ECO:0000313" key="2">
    <source>
        <dbReference type="Proteomes" id="UP000028483"/>
    </source>
</evidence>
<dbReference type="InterPro" id="IPR037042">
    <property type="entry name" value="YdaT-like_sf"/>
</dbReference>
<gene>
    <name evidence="1" type="ORF">XBO1_2400022</name>
</gene>
<dbReference type="InterPro" id="IPR009364">
    <property type="entry name" value="YdaT-like"/>
</dbReference>